<keyword evidence="1 5" id="KW-0808">Transferase</keyword>
<gene>
    <name evidence="5" type="ORF">FYJ34_08795</name>
</gene>
<evidence type="ECO:0000313" key="6">
    <source>
        <dbReference type="Proteomes" id="UP000434409"/>
    </source>
</evidence>
<dbReference type="PANTHER" id="PTHR11364:SF27">
    <property type="entry name" value="SULFURTRANSFERASE"/>
    <property type="match status" value="1"/>
</dbReference>
<protein>
    <submittedName>
        <fullName evidence="5">Sulfurtransferase</fullName>
    </submittedName>
</protein>
<organism evidence="5 6">
    <name type="scientific">Suipraeoptans intestinalis</name>
    <dbReference type="NCBI Taxonomy" id="2606628"/>
    <lineage>
        <taxon>Bacteria</taxon>
        <taxon>Bacillati</taxon>
        <taxon>Bacillota</taxon>
        <taxon>Clostridia</taxon>
        <taxon>Lachnospirales</taxon>
        <taxon>Lachnospiraceae</taxon>
        <taxon>Suipraeoptans</taxon>
    </lineage>
</organism>
<dbReference type="Gene3D" id="2.60.40.1080">
    <property type="match status" value="1"/>
</dbReference>
<dbReference type="InterPro" id="IPR045078">
    <property type="entry name" value="TST/MPST-like"/>
</dbReference>
<dbReference type="InterPro" id="IPR008964">
    <property type="entry name" value="Invasin/intimin_cell_adhesion"/>
</dbReference>
<proteinExistence type="predicted"/>
<dbReference type="CDD" id="cd01448">
    <property type="entry name" value="TST_Repeat_1"/>
    <property type="match status" value="1"/>
</dbReference>
<evidence type="ECO:0000256" key="3">
    <source>
        <dbReference type="SAM" id="SignalP"/>
    </source>
</evidence>
<sequence>MKRRAWGSLLLAVMLLAMACGKKETAEEKKKEKETVSKQVESVDKKTVYVTPEWVKSVIDGQQPESDDYVILETSTTDEAYKEGHIPGAYHCDVHLFETSTYAAYADNTIDYSNAELGNIVSPEELKKVVNDYGITKDTTVITYGSHPATEREAFILLYCGVENVKVLDGTMEHWKQAGFEVEKQVNTPTPSEEFGAEIPVHPEYVLSLQEVKEQLQKNSNFKLVSVRSLGEFEGISDGNYPMLQEKGEIAGAVFGKAGEDANTMDEYMKKDGTVIDYKTFQSYMAESNVTKDNEVSFFCGTGWRATMPLLLAYEQGWKVTLYDGGWWAWTRNPAENETQMLTPDQAKTCCRFAYTESEIFLKMGEKDKEVNQISIFPASGTLPPVRFKSDNTDVVTVGEDGKVTAVGEGTATIKMIATDFSGRNTSYKVTVTP</sequence>
<dbReference type="AlphaFoldDB" id="A0A6N7V1A3"/>
<dbReference type="PANTHER" id="PTHR11364">
    <property type="entry name" value="THIOSULFATE SULFERTANSFERASE"/>
    <property type="match status" value="1"/>
</dbReference>
<accession>A0A6N7V1A3</accession>
<keyword evidence="6" id="KW-1185">Reference proteome</keyword>
<dbReference type="SMART" id="SM00450">
    <property type="entry name" value="RHOD"/>
    <property type="match status" value="2"/>
</dbReference>
<dbReference type="GO" id="GO:0004792">
    <property type="term" value="F:thiosulfate-cyanide sulfurtransferase activity"/>
    <property type="evidence" value="ECO:0007669"/>
    <property type="project" value="TreeGrafter"/>
</dbReference>
<dbReference type="Gene3D" id="3.40.250.10">
    <property type="entry name" value="Rhodanese-like domain"/>
    <property type="match status" value="2"/>
</dbReference>
<reference evidence="5 6" key="1">
    <citation type="submission" date="2019-08" db="EMBL/GenBank/DDBJ databases">
        <title>In-depth cultivation of the pig gut microbiome towards novel bacterial diversity and tailored functional studies.</title>
        <authorList>
            <person name="Wylensek D."/>
            <person name="Hitch T.C.A."/>
            <person name="Clavel T."/>
        </authorList>
    </citation>
    <scope>NUCLEOTIDE SEQUENCE [LARGE SCALE GENOMIC DNA]</scope>
    <source>
        <strain evidence="5 6">68-1-5</strain>
    </source>
</reference>
<feature type="domain" description="Rhodanese" evidence="4">
    <location>
        <begin position="218"/>
        <end position="339"/>
    </location>
</feature>
<keyword evidence="2" id="KW-0677">Repeat</keyword>
<dbReference type="Pfam" id="PF00581">
    <property type="entry name" value="Rhodanese"/>
    <property type="match status" value="2"/>
</dbReference>
<comment type="caution">
    <text evidence="5">The sequence shown here is derived from an EMBL/GenBank/DDBJ whole genome shotgun (WGS) entry which is preliminary data.</text>
</comment>
<dbReference type="Proteomes" id="UP000434409">
    <property type="component" value="Unassembled WGS sequence"/>
</dbReference>
<feature type="signal peptide" evidence="3">
    <location>
        <begin position="1"/>
        <end position="19"/>
    </location>
</feature>
<dbReference type="InterPro" id="IPR003343">
    <property type="entry name" value="Big_2"/>
</dbReference>
<name>A0A6N7V1A3_9FIRM</name>
<dbReference type="PROSITE" id="PS51257">
    <property type="entry name" value="PROKAR_LIPOPROTEIN"/>
    <property type="match status" value="1"/>
</dbReference>
<feature type="domain" description="Rhodanese" evidence="4">
    <location>
        <begin position="65"/>
        <end position="184"/>
    </location>
</feature>
<dbReference type="EMBL" id="VULY01000018">
    <property type="protein sequence ID" value="MSR94349.1"/>
    <property type="molecule type" value="Genomic_DNA"/>
</dbReference>
<dbReference type="InterPro" id="IPR036873">
    <property type="entry name" value="Rhodanese-like_dom_sf"/>
</dbReference>
<dbReference type="SUPFAM" id="SSF49373">
    <property type="entry name" value="Invasin/intimin cell-adhesion fragments"/>
    <property type="match status" value="1"/>
</dbReference>
<evidence type="ECO:0000256" key="2">
    <source>
        <dbReference type="ARBA" id="ARBA00022737"/>
    </source>
</evidence>
<dbReference type="SUPFAM" id="SSF52821">
    <property type="entry name" value="Rhodanese/Cell cycle control phosphatase"/>
    <property type="match status" value="2"/>
</dbReference>
<evidence type="ECO:0000313" key="5">
    <source>
        <dbReference type="EMBL" id="MSR94349.1"/>
    </source>
</evidence>
<keyword evidence="3" id="KW-0732">Signal</keyword>
<evidence type="ECO:0000256" key="1">
    <source>
        <dbReference type="ARBA" id="ARBA00022679"/>
    </source>
</evidence>
<dbReference type="InterPro" id="IPR001763">
    <property type="entry name" value="Rhodanese-like_dom"/>
</dbReference>
<dbReference type="Pfam" id="PF02368">
    <property type="entry name" value="Big_2"/>
    <property type="match status" value="1"/>
</dbReference>
<evidence type="ECO:0000259" key="4">
    <source>
        <dbReference type="PROSITE" id="PS50206"/>
    </source>
</evidence>
<dbReference type="PROSITE" id="PS50206">
    <property type="entry name" value="RHODANESE_3"/>
    <property type="match status" value="2"/>
</dbReference>
<feature type="chain" id="PRO_5038393501" evidence="3">
    <location>
        <begin position="20"/>
        <end position="434"/>
    </location>
</feature>
<dbReference type="RefSeq" id="WP_154477953.1">
    <property type="nucleotide sequence ID" value="NZ_VULY01000018.1"/>
</dbReference>